<evidence type="ECO:0000313" key="5">
    <source>
        <dbReference type="Proteomes" id="UP000320773"/>
    </source>
</evidence>
<sequence>MFYDFKANKSFVFLISFSKKKSKSFHNKQIISQLILIFEYQKKNEMKRICIFCGSSTGTNTNYEIQATLLGKYLAQQNIELVYGGANVGLMGAIAHGVLDNGGKVIGVLPIFLKSKEIAHNNLTKLIEVKTMHERKAKMFELSDAFVALPGGFGTIEETFEMLTWAQLGLHQKPIALLNLNGFYDGLINFIQNIANNGLLKPENKDMLLICNNIEELFEKINHYNPKKVTKWI</sequence>
<dbReference type="AlphaFoldDB" id="A0A543G7T9"/>
<dbReference type="GO" id="GO:0005829">
    <property type="term" value="C:cytosol"/>
    <property type="evidence" value="ECO:0007669"/>
    <property type="project" value="TreeGrafter"/>
</dbReference>
<dbReference type="PANTHER" id="PTHR31223">
    <property type="entry name" value="LOG FAMILY PROTEIN YJL055W"/>
    <property type="match status" value="1"/>
</dbReference>
<evidence type="ECO:0000313" key="4">
    <source>
        <dbReference type="EMBL" id="TQM42155.1"/>
    </source>
</evidence>
<dbReference type="EC" id="3.2.2.n1" evidence="3"/>
<dbReference type="Pfam" id="PF03641">
    <property type="entry name" value="Lysine_decarbox"/>
    <property type="match status" value="1"/>
</dbReference>
<dbReference type="GO" id="GO:0008714">
    <property type="term" value="F:AMP nucleosidase activity"/>
    <property type="evidence" value="ECO:0007669"/>
    <property type="project" value="UniProtKB-EC"/>
</dbReference>
<comment type="catalytic activity">
    <reaction evidence="1">
        <text>AMP + H2O = D-ribose 5-phosphate + adenine</text>
        <dbReference type="Rhea" id="RHEA:20129"/>
        <dbReference type="ChEBI" id="CHEBI:15377"/>
        <dbReference type="ChEBI" id="CHEBI:16708"/>
        <dbReference type="ChEBI" id="CHEBI:78346"/>
        <dbReference type="ChEBI" id="CHEBI:456215"/>
        <dbReference type="EC" id="3.2.2.4"/>
    </reaction>
</comment>
<dbReference type="FunFam" id="3.40.50.450:FF:000012">
    <property type="entry name" value="LOG family protein YvdD"/>
    <property type="match status" value="1"/>
</dbReference>
<keyword evidence="3" id="KW-0203">Cytokinin biosynthesis</keyword>
<accession>A0A543G7T9</accession>
<name>A0A543G7T9_9FLAO</name>
<dbReference type="Proteomes" id="UP000320773">
    <property type="component" value="Unassembled WGS sequence"/>
</dbReference>
<comment type="similarity">
    <text evidence="2 3">Belongs to the LOG family.</text>
</comment>
<proteinExistence type="inferred from homology"/>
<keyword evidence="3" id="KW-0378">Hydrolase</keyword>
<dbReference type="EMBL" id="VFPJ01000001">
    <property type="protein sequence ID" value="TQM42155.1"/>
    <property type="molecule type" value="Genomic_DNA"/>
</dbReference>
<dbReference type="GO" id="GO:0009691">
    <property type="term" value="P:cytokinin biosynthetic process"/>
    <property type="evidence" value="ECO:0007669"/>
    <property type="project" value="UniProtKB-UniRule"/>
</dbReference>
<gene>
    <name evidence="4" type="ORF">BC670_3189</name>
</gene>
<dbReference type="SUPFAM" id="SSF102405">
    <property type="entry name" value="MCP/YpsA-like"/>
    <property type="match status" value="1"/>
</dbReference>
<dbReference type="NCBIfam" id="TIGR00730">
    <property type="entry name" value="Rossman fold protein, TIGR00730 family"/>
    <property type="match status" value="1"/>
</dbReference>
<comment type="caution">
    <text evidence="4">The sequence shown here is derived from an EMBL/GenBank/DDBJ whole genome shotgun (WGS) entry which is preliminary data.</text>
</comment>
<dbReference type="InterPro" id="IPR005269">
    <property type="entry name" value="LOG"/>
</dbReference>
<dbReference type="Gene3D" id="3.40.50.450">
    <property type="match status" value="1"/>
</dbReference>
<evidence type="ECO:0000256" key="1">
    <source>
        <dbReference type="ARBA" id="ARBA00000274"/>
    </source>
</evidence>
<organism evidence="4 5">
    <name type="scientific">Flavobacterium branchiophilum</name>
    <dbReference type="NCBI Taxonomy" id="55197"/>
    <lineage>
        <taxon>Bacteria</taxon>
        <taxon>Pseudomonadati</taxon>
        <taxon>Bacteroidota</taxon>
        <taxon>Flavobacteriia</taxon>
        <taxon>Flavobacteriales</taxon>
        <taxon>Flavobacteriaceae</taxon>
        <taxon>Flavobacterium</taxon>
    </lineage>
</organism>
<reference evidence="4 5" key="1">
    <citation type="submission" date="2019-06" db="EMBL/GenBank/DDBJ databases">
        <title>Genomic Encyclopedia of Archaeal and Bacterial Type Strains, Phase II (KMG-II): from individual species to whole genera.</title>
        <authorList>
            <person name="Goeker M."/>
        </authorList>
    </citation>
    <scope>NUCLEOTIDE SEQUENCE [LARGE SCALE GENOMIC DNA]</scope>
    <source>
        <strain evidence="4 5">DSM 24789</strain>
    </source>
</reference>
<protein>
    <recommendedName>
        <fullName evidence="3">Cytokinin riboside 5'-monophosphate phosphoribohydrolase</fullName>
        <ecNumber evidence="3">3.2.2.n1</ecNumber>
    </recommendedName>
</protein>
<dbReference type="InterPro" id="IPR031100">
    <property type="entry name" value="LOG_fam"/>
</dbReference>
<dbReference type="PANTHER" id="PTHR31223:SF70">
    <property type="entry name" value="LOG FAMILY PROTEIN YJL055W"/>
    <property type="match status" value="1"/>
</dbReference>
<evidence type="ECO:0000256" key="2">
    <source>
        <dbReference type="ARBA" id="ARBA00006763"/>
    </source>
</evidence>
<evidence type="ECO:0000256" key="3">
    <source>
        <dbReference type="RuleBase" id="RU363015"/>
    </source>
</evidence>